<organism evidence="2 3">
    <name type="scientific">Anaerovirgula multivorans</name>
    <dbReference type="NCBI Taxonomy" id="312168"/>
    <lineage>
        <taxon>Bacteria</taxon>
        <taxon>Bacillati</taxon>
        <taxon>Bacillota</taxon>
        <taxon>Clostridia</taxon>
        <taxon>Peptostreptococcales</taxon>
        <taxon>Natronincolaceae</taxon>
        <taxon>Anaerovirgula</taxon>
    </lineage>
</organism>
<accession>A0A239L559</accession>
<sequence length="192" mass="21945">MALIVFQTDNLNLLKQGITNNNTIKFQEVDIMRARPKIDKDILNIRNVIDDAKCYEVVRGLRWPITVICPICNSEKVVKNGHDVKQRDRQKYHCGTCNAYFDDLTGTVFENHHQPLSVWVLCLYLMGLNLSNLQIANELGVNKSDIQQMTKFLREGVSTRKPEVILSGEIECDEVYIVAGHKGRADEVKKRS</sequence>
<proteinExistence type="predicted"/>
<reference evidence="2 3" key="1">
    <citation type="submission" date="2017-06" db="EMBL/GenBank/DDBJ databases">
        <authorList>
            <person name="Kim H.J."/>
            <person name="Triplett B.A."/>
        </authorList>
    </citation>
    <scope>NUCLEOTIDE SEQUENCE [LARGE SCALE GENOMIC DNA]</scope>
    <source>
        <strain evidence="2 3">SCA</strain>
    </source>
</reference>
<dbReference type="Proteomes" id="UP000198304">
    <property type="component" value="Unassembled WGS sequence"/>
</dbReference>
<dbReference type="AlphaFoldDB" id="A0A239L559"/>
<name>A0A239L559_9FIRM</name>
<evidence type="ECO:0000313" key="3">
    <source>
        <dbReference type="Proteomes" id="UP000198304"/>
    </source>
</evidence>
<dbReference type="Pfam" id="PF12760">
    <property type="entry name" value="Zn_ribbon_IS1595"/>
    <property type="match status" value="1"/>
</dbReference>
<evidence type="ECO:0000259" key="1">
    <source>
        <dbReference type="Pfam" id="PF12760"/>
    </source>
</evidence>
<evidence type="ECO:0000313" key="2">
    <source>
        <dbReference type="EMBL" id="SNT25757.1"/>
    </source>
</evidence>
<dbReference type="InterPro" id="IPR024442">
    <property type="entry name" value="Transposase_Zn_ribbon"/>
</dbReference>
<keyword evidence="3" id="KW-1185">Reference proteome</keyword>
<feature type="domain" description="Transposase zinc-ribbon" evidence="1">
    <location>
        <begin position="50"/>
        <end position="98"/>
    </location>
</feature>
<dbReference type="InterPro" id="IPR051354">
    <property type="entry name" value="Transposase_27_IS1"/>
</dbReference>
<dbReference type="PANTHER" id="PTHR33293:SF1">
    <property type="entry name" value="INSERTION ELEMENT IS1 1 PROTEIN INSB-RELATED"/>
    <property type="match status" value="1"/>
</dbReference>
<gene>
    <name evidence="2" type="ORF">SAMN05446037_10646</name>
</gene>
<dbReference type="PANTHER" id="PTHR33293">
    <property type="entry name" value="INSERTION ELEMENT IS1 1 PROTEIN INSB-RELATED"/>
    <property type="match status" value="1"/>
</dbReference>
<dbReference type="EMBL" id="FZOJ01000064">
    <property type="protein sequence ID" value="SNT25757.1"/>
    <property type="molecule type" value="Genomic_DNA"/>
</dbReference>
<protein>
    <submittedName>
        <fullName evidence="2">Transposase</fullName>
    </submittedName>
</protein>